<reference evidence="10 11" key="1">
    <citation type="journal article" date="2024" name="Appl. Environ. Microbiol.">
        <title>Pontiella agarivorans sp. nov., a novel marine anaerobic bacterium capable of degrading macroalgal polysaccharides and fixing nitrogen.</title>
        <authorList>
            <person name="Liu N."/>
            <person name="Kivenson V."/>
            <person name="Peng X."/>
            <person name="Cui Z."/>
            <person name="Lankiewicz T.S."/>
            <person name="Gosselin K.M."/>
            <person name="English C.J."/>
            <person name="Blair E.M."/>
            <person name="O'Malley M.A."/>
            <person name="Valentine D.L."/>
        </authorList>
    </citation>
    <scope>NUCLEOTIDE SEQUENCE [LARGE SCALE GENOMIC DNA]</scope>
    <source>
        <strain evidence="10 11">NLcol2</strain>
    </source>
</reference>
<evidence type="ECO:0000313" key="10">
    <source>
        <dbReference type="EMBL" id="MDZ8119966.1"/>
    </source>
</evidence>
<organism evidence="10 11">
    <name type="scientific">Pontiella agarivorans</name>
    <dbReference type="NCBI Taxonomy" id="3038953"/>
    <lineage>
        <taxon>Bacteria</taxon>
        <taxon>Pseudomonadati</taxon>
        <taxon>Kiritimatiellota</taxon>
        <taxon>Kiritimatiellia</taxon>
        <taxon>Kiritimatiellales</taxon>
        <taxon>Pontiellaceae</taxon>
        <taxon>Pontiella</taxon>
    </lineage>
</organism>
<dbReference type="NCBIfam" id="TIGR00034">
    <property type="entry name" value="aroFGH"/>
    <property type="match status" value="1"/>
</dbReference>
<evidence type="ECO:0000256" key="7">
    <source>
        <dbReference type="ARBA" id="ARBA00047508"/>
    </source>
</evidence>
<evidence type="ECO:0000313" key="11">
    <source>
        <dbReference type="Proteomes" id="UP001290861"/>
    </source>
</evidence>
<evidence type="ECO:0000256" key="2">
    <source>
        <dbReference type="ARBA" id="ARBA00004688"/>
    </source>
</evidence>
<comment type="function">
    <text evidence="1 8">Stereospecific condensation of phosphoenolpyruvate (PEP) and D-erythrose-4-phosphate (E4P) giving rise to 3-deoxy-D-arabino-heptulosonate-7-phosphate (DAHP).</text>
</comment>
<dbReference type="Pfam" id="PF00793">
    <property type="entry name" value="DAHP_synth_1"/>
    <property type="match status" value="1"/>
</dbReference>
<keyword evidence="5 8" id="KW-0808">Transferase</keyword>
<proteinExistence type="inferred from homology"/>
<feature type="domain" description="DAHP synthetase I/KDSA" evidence="9">
    <location>
        <begin position="48"/>
        <end position="338"/>
    </location>
</feature>
<keyword evidence="4 8" id="KW-0028">Amino-acid biosynthesis</keyword>
<evidence type="ECO:0000256" key="1">
    <source>
        <dbReference type="ARBA" id="ARBA00003726"/>
    </source>
</evidence>
<dbReference type="NCBIfam" id="NF009395">
    <property type="entry name" value="PRK12755.1"/>
    <property type="match status" value="1"/>
</dbReference>
<dbReference type="NCBIfam" id="NF009396">
    <property type="entry name" value="PRK12756.1"/>
    <property type="match status" value="1"/>
</dbReference>
<comment type="catalytic activity">
    <reaction evidence="7 8">
        <text>D-erythrose 4-phosphate + phosphoenolpyruvate + H2O = 7-phospho-2-dehydro-3-deoxy-D-arabino-heptonate + phosphate</text>
        <dbReference type="Rhea" id="RHEA:14717"/>
        <dbReference type="ChEBI" id="CHEBI:15377"/>
        <dbReference type="ChEBI" id="CHEBI:16897"/>
        <dbReference type="ChEBI" id="CHEBI:43474"/>
        <dbReference type="ChEBI" id="CHEBI:58394"/>
        <dbReference type="ChEBI" id="CHEBI:58702"/>
        <dbReference type="EC" id="2.5.1.54"/>
    </reaction>
</comment>
<gene>
    <name evidence="10" type="ORF">P9H32_15150</name>
</gene>
<evidence type="ECO:0000259" key="9">
    <source>
        <dbReference type="Pfam" id="PF00793"/>
    </source>
</evidence>
<dbReference type="InterPro" id="IPR006218">
    <property type="entry name" value="DAHP1/KDSA"/>
</dbReference>
<dbReference type="InterPro" id="IPR006219">
    <property type="entry name" value="DAHP_synth_1"/>
</dbReference>
<keyword evidence="6 8" id="KW-0057">Aromatic amino acid biosynthesis</keyword>
<dbReference type="InterPro" id="IPR013785">
    <property type="entry name" value="Aldolase_TIM"/>
</dbReference>
<evidence type="ECO:0000256" key="6">
    <source>
        <dbReference type="ARBA" id="ARBA00023141"/>
    </source>
</evidence>
<dbReference type="Proteomes" id="UP001290861">
    <property type="component" value="Unassembled WGS sequence"/>
</dbReference>
<protein>
    <recommendedName>
        <fullName evidence="8">Phospho-2-dehydro-3-deoxyheptonate aldolase</fullName>
        <ecNumber evidence="8">2.5.1.54</ecNumber>
    </recommendedName>
</protein>
<accession>A0ABU5N143</accession>
<dbReference type="EMBL" id="JARVCO010000012">
    <property type="protein sequence ID" value="MDZ8119966.1"/>
    <property type="molecule type" value="Genomic_DNA"/>
</dbReference>
<dbReference type="SUPFAM" id="SSF51569">
    <property type="entry name" value="Aldolase"/>
    <property type="match status" value="1"/>
</dbReference>
<dbReference type="PANTHER" id="PTHR21225:SF10">
    <property type="entry name" value="PHOSPHO-2-DEHYDRO-3-DEOXYHEPTONATE ALDOLASE, TYR-SENSITIVE"/>
    <property type="match status" value="1"/>
</dbReference>
<dbReference type="PIRSF" id="PIRSF001361">
    <property type="entry name" value="DAHP_synthase"/>
    <property type="match status" value="1"/>
</dbReference>
<evidence type="ECO:0000256" key="8">
    <source>
        <dbReference type="PIRNR" id="PIRNR001361"/>
    </source>
</evidence>
<comment type="similarity">
    <text evidence="3 8">Belongs to the class-I DAHP synthase family.</text>
</comment>
<dbReference type="EC" id="2.5.1.54" evidence="8"/>
<evidence type="ECO:0000256" key="5">
    <source>
        <dbReference type="ARBA" id="ARBA00022679"/>
    </source>
</evidence>
<evidence type="ECO:0000256" key="3">
    <source>
        <dbReference type="ARBA" id="ARBA00007985"/>
    </source>
</evidence>
<dbReference type="Gene3D" id="3.20.20.70">
    <property type="entry name" value="Aldolase class I"/>
    <property type="match status" value="1"/>
</dbReference>
<sequence length="341" mass="37923">MKNEMHLTEDLRVTELKKLITPAQLKKELPLGDKLTAKVVSDRRTVRDIIHRRDDRLLIVIGPCSIHDPEAALDYARRLAALSEQVKDRYFIVMRVYFEKPRTTIGWKGFINDPHLDGSNDMQYGLPAARQLLLDIANLGLPIATEFLDPIVPQYTADLVSWSAIGARTTESQTHREMSSGLSMPVGFKNATDGNIEIAINAIESASNPHSFLGIDQDGHTAVVTTTGNPNTHLVLRGGKGPNFQYPEVTYAACKLEDAGLPPSLMVDCSHANANKVARNQIKVWESIQKQRTRENCPITGVMVESFIKEGNQKISGDLEYGISITDQCIDWETTEKMLLS</sequence>
<dbReference type="PANTHER" id="PTHR21225">
    <property type="entry name" value="PHOSPHO-2-DEHYDRO-3-DEOXYHEPTONATE ALDOLASE DAHP SYNTHETASE"/>
    <property type="match status" value="1"/>
</dbReference>
<keyword evidence="11" id="KW-1185">Reference proteome</keyword>
<comment type="pathway">
    <text evidence="2 8">Metabolic intermediate biosynthesis; chorismate biosynthesis; chorismate from D-erythrose 4-phosphate and phosphoenolpyruvate: step 1/7.</text>
</comment>
<dbReference type="GO" id="GO:0003849">
    <property type="term" value="F:3-deoxy-7-phosphoheptulonate synthase activity"/>
    <property type="evidence" value="ECO:0007669"/>
    <property type="project" value="UniProtKB-EC"/>
</dbReference>
<comment type="caution">
    <text evidence="10">The sequence shown here is derived from an EMBL/GenBank/DDBJ whole genome shotgun (WGS) entry which is preliminary data.</text>
</comment>
<name>A0ABU5N143_9BACT</name>
<evidence type="ECO:0000256" key="4">
    <source>
        <dbReference type="ARBA" id="ARBA00022605"/>
    </source>
</evidence>